<dbReference type="CDD" id="cd02209">
    <property type="entry name" value="cupin_XRE_C"/>
    <property type="match status" value="1"/>
</dbReference>
<dbReference type="AlphaFoldDB" id="A0A839Q3P4"/>
<dbReference type="PANTHER" id="PTHR46797">
    <property type="entry name" value="HTH-TYPE TRANSCRIPTIONAL REGULATOR"/>
    <property type="match status" value="1"/>
</dbReference>
<dbReference type="InterPro" id="IPR001387">
    <property type="entry name" value="Cro/C1-type_HTH"/>
</dbReference>
<feature type="region of interest" description="Disordered" evidence="2">
    <location>
        <begin position="1"/>
        <end position="60"/>
    </location>
</feature>
<dbReference type="Pfam" id="PF01381">
    <property type="entry name" value="HTH_3"/>
    <property type="match status" value="1"/>
</dbReference>
<name>A0A839Q3P4_MYCIR</name>
<evidence type="ECO:0000256" key="1">
    <source>
        <dbReference type="ARBA" id="ARBA00023125"/>
    </source>
</evidence>
<dbReference type="Gene3D" id="1.10.260.40">
    <property type="entry name" value="lambda repressor-like DNA-binding domains"/>
    <property type="match status" value="1"/>
</dbReference>
<dbReference type="PROSITE" id="PS50943">
    <property type="entry name" value="HTH_CROC1"/>
    <property type="match status" value="1"/>
</dbReference>
<dbReference type="Proteomes" id="UP000550501">
    <property type="component" value="Unassembled WGS sequence"/>
</dbReference>
<feature type="domain" description="HTH cro/C1-type" evidence="3">
    <location>
        <begin position="78"/>
        <end position="132"/>
    </location>
</feature>
<feature type="compositionally biased region" description="Low complexity" evidence="2">
    <location>
        <begin position="1"/>
        <end position="22"/>
    </location>
</feature>
<feature type="compositionally biased region" description="Gly residues" evidence="2">
    <location>
        <begin position="47"/>
        <end position="57"/>
    </location>
</feature>
<organism evidence="4 5">
    <name type="scientific">Mycolicibacterium iranicum</name>
    <name type="common">Mycobacterium iranicum</name>
    <dbReference type="NCBI Taxonomy" id="912594"/>
    <lineage>
        <taxon>Bacteria</taxon>
        <taxon>Bacillati</taxon>
        <taxon>Actinomycetota</taxon>
        <taxon>Actinomycetes</taxon>
        <taxon>Mycobacteriales</taxon>
        <taxon>Mycobacteriaceae</taxon>
        <taxon>Mycolicibacterium</taxon>
    </lineage>
</organism>
<accession>A0A839Q3P4</accession>
<dbReference type="SUPFAM" id="SSF47413">
    <property type="entry name" value="lambda repressor-like DNA-binding domains"/>
    <property type="match status" value="1"/>
</dbReference>
<reference evidence="4 5" key="1">
    <citation type="submission" date="2020-08" db="EMBL/GenBank/DDBJ databases">
        <title>The Agave Microbiome: Exploring the role of microbial communities in plant adaptations to desert environments.</title>
        <authorList>
            <person name="Partida-Martinez L.P."/>
        </authorList>
    </citation>
    <scope>NUCLEOTIDE SEQUENCE [LARGE SCALE GENOMIC DNA]</scope>
    <source>
        <strain evidence="4 5">AT2.18</strain>
    </source>
</reference>
<dbReference type="InterPro" id="IPR011051">
    <property type="entry name" value="RmlC_Cupin_sf"/>
</dbReference>
<dbReference type="Pfam" id="PF07883">
    <property type="entry name" value="Cupin_2"/>
    <property type="match status" value="1"/>
</dbReference>
<dbReference type="SMART" id="SM00530">
    <property type="entry name" value="HTH_XRE"/>
    <property type="match status" value="1"/>
</dbReference>
<dbReference type="InterPro" id="IPR050807">
    <property type="entry name" value="TransReg_Diox_bact_type"/>
</dbReference>
<dbReference type="GO" id="GO:0003700">
    <property type="term" value="F:DNA-binding transcription factor activity"/>
    <property type="evidence" value="ECO:0007669"/>
    <property type="project" value="TreeGrafter"/>
</dbReference>
<dbReference type="Gene3D" id="2.60.120.10">
    <property type="entry name" value="Jelly Rolls"/>
    <property type="match status" value="1"/>
</dbReference>
<dbReference type="PANTHER" id="PTHR46797:SF1">
    <property type="entry name" value="METHYLPHOSPHONATE SYNTHASE"/>
    <property type="match status" value="1"/>
</dbReference>
<dbReference type="RefSeq" id="WP_183467555.1">
    <property type="nucleotide sequence ID" value="NZ_JACHVU010000003.1"/>
</dbReference>
<dbReference type="GO" id="GO:0005829">
    <property type="term" value="C:cytosol"/>
    <property type="evidence" value="ECO:0007669"/>
    <property type="project" value="TreeGrafter"/>
</dbReference>
<comment type="caution">
    <text evidence="4">The sequence shown here is derived from an EMBL/GenBank/DDBJ whole genome shotgun (WGS) entry which is preliminary data.</text>
</comment>
<dbReference type="SUPFAM" id="SSF51182">
    <property type="entry name" value="RmlC-like cupins"/>
    <property type="match status" value="1"/>
</dbReference>
<dbReference type="InterPro" id="IPR014710">
    <property type="entry name" value="RmlC-like_jellyroll"/>
</dbReference>
<gene>
    <name evidence="4" type="ORF">FHR72_001775</name>
</gene>
<evidence type="ECO:0000313" key="4">
    <source>
        <dbReference type="EMBL" id="MBB2990307.1"/>
    </source>
</evidence>
<evidence type="ECO:0000256" key="2">
    <source>
        <dbReference type="SAM" id="MobiDB-lite"/>
    </source>
</evidence>
<evidence type="ECO:0000259" key="3">
    <source>
        <dbReference type="PROSITE" id="PS50943"/>
    </source>
</evidence>
<evidence type="ECO:0000313" key="5">
    <source>
        <dbReference type="Proteomes" id="UP000550501"/>
    </source>
</evidence>
<proteinExistence type="predicted"/>
<protein>
    <submittedName>
        <fullName evidence="4">Transcriptional regulator with XRE-family HTH domain</fullName>
    </submittedName>
</protein>
<sequence>MTRSRSAAPAGRRSAAASTGARKSAKTEKGRSEKGLGAVKADKAGRHGNGAVAGGGAAVAERDSDAAEQTMLLVGARIRAMRLRQQLTLRDVAERTGVSVSMLSMLERGVSTASVGTLVAVASALGVHMYDLFAHKDGADGSPVTRLAEQTVVRMGEGTTRRVAHNDAVAGLELAVNEYDLGGASGPSATHHDGREFGVLISGQLTIELDGQSHVLEPGDVIAYSSDRPHRIANTGDERAVAVWVNLDES</sequence>
<dbReference type="EMBL" id="JACHVU010000003">
    <property type="protein sequence ID" value="MBB2990307.1"/>
    <property type="molecule type" value="Genomic_DNA"/>
</dbReference>
<feature type="compositionally biased region" description="Basic and acidic residues" evidence="2">
    <location>
        <begin position="25"/>
        <end position="45"/>
    </location>
</feature>
<dbReference type="CDD" id="cd00093">
    <property type="entry name" value="HTH_XRE"/>
    <property type="match status" value="1"/>
</dbReference>
<keyword evidence="5" id="KW-1185">Reference proteome</keyword>
<keyword evidence="1" id="KW-0238">DNA-binding</keyword>
<dbReference type="InterPro" id="IPR010982">
    <property type="entry name" value="Lambda_DNA-bd_dom_sf"/>
</dbReference>
<dbReference type="InterPro" id="IPR013096">
    <property type="entry name" value="Cupin_2"/>
</dbReference>
<dbReference type="GO" id="GO:0003677">
    <property type="term" value="F:DNA binding"/>
    <property type="evidence" value="ECO:0007669"/>
    <property type="project" value="UniProtKB-KW"/>
</dbReference>